<proteinExistence type="predicted"/>
<dbReference type="EMBL" id="CADCVG010000090">
    <property type="protein sequence ID" value="CAA9459674.1"/>
    <property type="molecule type" value="Genomic_DNA"/>
</dbReference>
<feature type="compositionally biased region" description="Basic and acidic residues" evidence="1">
    <location>
        <begin position="28"/>
        <end position="42"/>
    </location>
</feature>
<feature type="non-terminal residue" evidence="2">
    <location>
        <position position="1"/>
    </location>
</feature>
<dbReference type="AlphaFoldDB" id="A0A6J4R497"/>
<reference evidence="2" key="1">
    <citation type="submission" date="2020-02" db="EMBL/GenBank/DDBJ databases">
        <authorList>
            <person name="Meier V. D."/>
        </authorList>
    </citation>
    <scope>NUCLEOTIDE SEQUENCE</scope>
    <source>
        <strain evidence="2">AVDCRST_MAG14</strain>
    </source>
</reference>
<accession>A0A6J4R497</accession>
<feature type="region of interest" description="Disordered" evidence="1">
    <location>
        <begin position="1"/>
        <end position="42"/>
    </location>
</feature>
<sequence>GRASRRGSSAPLDVRCAGPHRAGGLAGRELRRADGRDPGRLATRPECREVRREEGGRRSWCLVLVGWTFGYRRAVSAFSGEYGPL</sequence>
<gene>
    <name evidence="2" type="ORF">AVDCRST_MAG14-2213</name>
</gene>
<evidence type="ECO:0000313" key="2">
    <source>
        <dbReference type="EMBL" id="CAA9459674.1"/>
    </source>
</evidence>
<feature type="non-terminal residue" evidence="2">
    <location>
        <position position="85"/>
    </location>
</feature>
<evidence type="ECO:0000256" key="1">
    <source>
        <dbReference type="SAM" id="MobiDB-lite"/>
    </source>
</evidence>
<name>A0A6J4R497_9ACTN</name>
<organism evidence="2">
    <name type="scientific">uncultured Rubrobacteraceae bacterium</name>
    <dbReference type="NCBI Taxonomy" id="349277"/>
    <lineage>
        <taxon>Bacteria</taxon>
        <taxon>Bacillati</taxon>
        <taxon>Actinomycetota</taxon>
        <taxon>Rubrobacteria</taxon>
        <taxon>Rubrobacterales</taxon>
        <taxon>Rubrobacteraceae</taxon>
        <taxon>environmental samples</taxon>
    </lineage>
</organism>
<protein>
    <submittedName>
        <fullName evidence="2">Uncharacterized protein</fullName>
    </submittedName>
</protein>